<evidence type="ECO:0008006" key="3">
    <source>
        <dbReference type="Google" id="ProtNLM"/>
    </source>
</evidence>
<dbReference type="AlphaFoldDB" id="A0A1I5RNY6"/>
<reference evidence="1 2" key="1">
    <citation type="submission" date="2016-10" db="EMBL/GenBank/DDBJ databases">
        <authorList>
            <person name="de Groot N.N."/>
        </authorList>
    </citation>
    <scope>NUCLEOTIDE SEQUENCE [LARGE SCALE GENOMIC DNA]</scope>
    <source>
        <strain evidence="1 2">EP1-55-1</strain>
    </source>
</reference>
<organism evidence="1 2">
    <name type="scientific">Hydrogenimonas thermophila</name>
    <dbReference type="NCBI Taxonomy" id="223786"/>
    <lineage>
        <taxon>Bacteria</taxon>
        <taxon>Pseudomonadati</taxon>
        <taxon>Campylobacterota</taxon>
        <taxon>Epsilonproteobacteria</taxon>
        <taxon>Campylobacterales</taxon>
        <taxon>Hydrogenimonadaceae</taxon>
        <taxon>Hydrogenimonas</taxon>
    </lineage>
</organism>
<dbReference type="EMBL" id="FOXB01000028">
    <property type="protein sequence ID" value="SFP60203.1"/>
    <property type="molecule type" value="Genomic_DNA"/>
</dbReference>
<protein>
    <recommendedName>
        <fullName evidence="3">Phage tail sheath protein</fullName>
    </recommendedName>
</protein>
<dbReference type="InterPro" id="IPR052042">
    <property type="entry name" value="Tail_sheath_structural"/>
</dbReference>
<gene>
    <name evidence="1" type="ORF">SAMN05216234_1284</name>
</gene>
<evidence type="ECO:0000313" key="1">
    <source>
        <dbReference type="EMBL" id="SFP60203.1"/>
    </source>
</evidence>
<accession>A0A1I5RNY6</accession>
<name>A0A1I5RNY6_9BACT</name>
<dbReference type="PANTHER" id="PTHR35861">
    <property type="match status" value="1"/>
</dbReference>
<sequence>MSIARGAVSSWQAIGARPVRVSATEPIAMVLVSDEVEANELHYFDSVPKALMHFMGERTLDDLKYTLKMGGLKGNIFKYLIWANNKYEIIVPTVVSVAKWDEDESALKTNIIQAIADLKKVPAMYKVRPDIIAVADHTTDIDVAKQLVATTHLLRARTFVDLNAADGSDALAKRGQFGSERVTPVYCNIKDWNTLIDSSDEFSANFCLSILRCAIDASDTTRGVGWSYSLSNKLLPVADATKDVDFILGLPDETDLLTNNQITTFIEFQGIRVWNYQTCSADALLQDATRVRIFDKLTFAVLPAIFPFIDSDRGVKAVKEAKDTIRAFVADMIGKEVLIGGMIELDTDLTTPTAITNGEFYFKVLAQENPKPVKIAVEFNRVDIYSDVVYKIING</sequence>
<dbReference type="RefSeq" id="WP_092913044.1">
    <property type="nucleotide sequence ID" value="NZ_FOXB01000028.1"/>
</dbReference>
<proteinExistence type="predicted"/>
<keyword evidence="2" id="KW-1185">Reference proteome</keyword>
<dbReference type="STRING" id="223786.SAMN05216234_1284"/>
<dbReference type="Proteomes" id="UP000199227">
    <property type="component" value="Unassembled WGS sequence"/>
</dbReference>
<evidence type="ECO:0000313" key="2">
    <source>
        <dbReference type="Proteomes" id="UP000199227"/>
    </source>
</evidence>
<dbReference type="PANTHER" id="PTHR35861:SF2">
    <property type="entry name" value="FELS-2 PROPHAGE PROTEIN"/>
    <property type="match status" value="1"/>
</dbReference>
<dbReference type="OrthoDB" id="5317765at2"/>